<protein>
    <submittedName>
        <fullName evidence="1">Uncharacterized protein</fullName>
    </submittedName>
</protein>
<evidence type="ECO:0000313" key="1">
    <source>
        <dbReference type="EMBL" id="OBR02623.1"/>
    </source>
</evidence>
<keyword evidence="2" id="KW-1185">Reference proteome</keyword>
<dbReference type="AlphaFoldDB" id="A0A1B7XS75"/>
<accession>A0A1B7XS75</accession>
<dbReference type="RefSeq" id="XP_018151141.1">
    <property type="nucleotide sequence ID" value="XM_018308823.1"/>
</dbReference>
<dbReference type="EMBL" id="LTAN01000010">
    <property type="protein sequence ID" value="OBR02623.1"/>
    <property type="molecule type" value="Genomic_DNA"/>
</dbReference>
<organism evidence="1 2">
    <name type="scientific">Colletotrichum higginsianum (strain IMI 349063)</name>
    <name type="common">Crucifer anthracnose fungus</name>
    <dbReference type="NCBI Taxonomy" id="759273"/>
    <lineage>
        <taxon>Eukaryota</taxon>
        <taxon>Fungi</taxon>
        <taxon>Dikarya</taxon>
        <taxon>Ascomycota</taxon>
        <taxon>Pezizomycotina</taxon>
        <taxon>Sordariomycetes</taxon>
        <taxon>Hypocreomycetidae</taxon>
        <taxon>Glomerellales</taxon>
        <taxon>Glomerellaceae</taxon>
        <taxon>Colletotrichum</taxon>
        <taxon>Colletotrichum destructivum species complex</taxon>
    </lineage>
</organism>
<dbReference type="GeneID" id="28872930"/>
<dbReference type="KEGG" id="chig:CH63R_13849"/>
<sequence>MTNLLNPHLSRHSHLAFWGSRISLAFGHLHSVVLTLGHPHSITSAFSYFHLTVSRFWGSRIMTYTLQPSLYLTFTSRIPGQQNPFGSQPSPHHHHLGSQPCFIFSCFWGSRFTVQPRSLSTSITHFIIIFLTSTFWGSRLFGLRPSTLHHLVFLEQQIHGSTSITLNLDHSLYHHFLDFNILGQQIVWPSTIFTSSSRVSGAADTRLAASLRGITSRHHFAASLRGITSRHHPHILLNHYSPSTFWGSRLFSLGSRPSTLHRLVSLGQQIHVSRLHFAAPPTHFTQPLFSFDILGQQIHSSRDHRDFTHPPHHHHSLGFNILGQQIVSGT</sequence>
<dbReference type="Proteomes" id="UP000092177">
    <property type="component" value="Chromosome 10"/>
</dbReference>
<name>A0A1B7XS75_COLHI</name>
<dbReference type="VEuPathDB" id="FungiDB:CH63R_13849"/>
<comment type="caution">
    <text evidence="1">The sequence shown here is derived from an EMBL/GenBank/DDBJ whole genome shotgun (WGS) entry which is preliminary data.</text>
</comment>
<evidence type="ECO:0000313" key="2">
    <source>
        <dbReference type="Proteomes" id="UP000092177"/>
    </source>
</evidence>
<reference evidence="2" key="1">
    <citation type="journal article" date="2017" name="BMC Genomics">
        <title>Gapless genome assembly of Colletotrichum higginsianum reveals chromosome structure and association of transposable elements with secondary metabolite gene clusters.</title>
        <authorList>
            <person name="Dallery J.-F."/>
            <person name="Lapalu N."/>
            <person name="Zampounis A."/>
            <person name="Pigne S."/>
            <person name="Luyten I."/>
            <person name="Amselem J."/>
            <person name="Wittenberg A.H.J."/>
            <person name="Zhou S."/>
            <person name="de Queiroz M.V."/>
            <person name="Robin G.P."/>
            <person name="Auger A."/>
            <person name="Hainaut M."/>
            <person name="Henrissat B."/>
            <person name="Kim K.-T."/>
            <person name="Lee Y.-H."/>
            <person name="Lespinet O."/>
            <person name="Schwartz D.C."/>
            <person name="Thon M.R."/>
            <person name="O'Connell R.J."/>
        </authorList>
    </citation>
    <scope>NUCLEOTIDE SEQUENCE [LARGE SCALE GENOMIC DNA]</scope>
    <source>
        <strain evidence="2">IMI 349063</strain>
    </source>
</reference>
<proteinExistence type="predicted"/>
<gene>
    <name evidence="1" type="ORF">CH63R_13849</name>
</gene>